<reference evidence="2" key="1">
    <citation type="journal article" date="2012" name="PLoS ONE">
        <title>Gene sets for utilization of primary and secondary nutrition supplies in the distal gut of endangered iberian lynx.</title>
        <authorList>
            <person name="Alcaide M."/>
            <person name="Messina E."/>
            <person name="Richter M."/>
            <person name="Bargiela R."/>
            <person name="Peplies J."/>
            <person name="Huws S.A."/>
            <person name="Newbold C.J."/>
            <person name="Golyshin P.N."/>
            <person name="Simon M.A."/>
            <person name="Lopez G."/>
            <person name="Yakimov M.M."/>
            <person name="Ferrer M."/>
        </authorList>
    </citation>
    <scope>NUCLEOTIDE SEQUENCE</scope>
</reference>
<dbReference type="AlphaFoldDB" id="J9FCZ0"/>
<evidence type="ECO:0000313" key="2">
    <source>
        <dbReference type="EMBL" id="EJW92766.1"/>
    </source>
</evidence>
<accession>J9FCZ0</accession>
<evidence type="ECO:0000313" key="1">
    <source>
        <dbReference type="EMBL" id="EJW92551.1"/>
    </source>
</evidence>
<proteinExistence type="predicted"/>
<protein>
    <submittedName>
        <fullName evidence="2">Uncharacterized protein</fullName>
    </submittedName>
</protein>
<dbReference type="EMBL" id="AMCI01007482">
    <property type="protein sequence ID" value="EJW92551.1"/>
    <property type="molecule type" value="Genomic_DNA"/>
</dbReference>
<dbReference type="EMBL" id="AMCI01007358">
    <property type="protein sequence ID" value="EJW92766.1"/>
    <property type="molecule type" value="Genomic_DNA"/>
</dbReference>
<name>J9FCZ0_9ZZZZ</name>
<gene>
    <name evidence="2" type="ORF">EVA_19127</name>
    <name evidence="1" type="ORF">EVA_19342</name>
</gene>
<comment type="caution">
    <text evidence="2">The sequence shown here is derived from an EMBL/GenBank/DDBJ whole genome shotgun (WGS) entry which is preliminary data.</text>
</comment>
<organism evidence="2">
    <name type="scientific">gut metagenome</name>
    <dbReference type="NCBI Taxonomy" id="749906"/>
    <lineage>
        <taxon>unclassified sequences</taxon>
        <taxon>metagenomes</taxon>
        <taxon>organismal metagenomes</taxon>
    </lineage>
</organism>
<sequence>MLSQRRSSERLPTRLSCRLGTMKSRAFICAPTNLCSLSRNIRKLAVEGTVTRS</sequence>